<comment type="caution">
    <text evidence="1">The sequence shown here is derived from an EMBL/GenBank/DDBJ whole genome shotgun (WGS) entry which is preliminary data.</text>
</comment>
<evidence type="ECO:0000313" key="1">
    <source>
        <dbReference type="EMBL" id="GAA0875603.1"/>
    </source>
</evidence>
<organism evidence="1 2">
    <name type="scientific">Wandonia haliotis</name>
    <dbReference type="NCBI Taxonomy" id="574963"/>
    <lineage>
        <taxon>Bacteria</taxon>
        <taxon>Pseudomonadati</taxon>
        <taxon>Bacteroidota</taxon>
        <taxon>Flavobacteriia</taxon>
        <taxon>Flavobacteriales</taxon>
        <taxon>Crocinitomicaceae</taxon>
        <taxon>Wandonia</taxon>
    </lineage>
</organism>
<gene>
    <name evidence="1" type="ORF">GCM10009118_20120</name>
</gene>
<accession>A0ABN1MQT9</accession>
<proteinExistence type="predicted"/>
<sequence>MTTMQKLKGTAIIIFLTLFNSCEQLQDNREVPKQNIMKSNELVRDELSEQKHYFDTAFTIDKNSIRLLIKDISEEEITLAFYRNNKVLKLDTLQSLGIAYFEFVDYNQDNFDDFLIAYIGNIPTHFIYLFDPLTNEFRFVEGLTNFPEAKQLKANNNYYYSYYKAGCADMNWVSDLFYIDNFEKVHIGHIYGQGCDYEVKGNPQTIELFKVLDNDESKKILVEKLPYLKHIPNFDDKWIFIEKYWNKNYSKYD</sequence>
<dbReference type="Proteomes" id="UP001501126">
    <property type="component" value="Unassembled WGS sequence"/>
</dbReference>
<evidence type="ECO:0008006" key="3">
    <source>
        <dbReference type="Google" id="ProtNLM"/>
    </source>
</evidence>
<name>A0ABN1MQT9_9FLAO</name>
<evidence type="ECO:0000313" key="2">
    <source>
        <dbReference type="Proteomes" id="UP001501126"/>
    </source>
</evidence>
<keyword evidence="2" id="KW-1185">Reference proteome</keyword>
<reference evidence="1 2" key="1">
    <citation type="journal article" date="2019" name="Int. J. Syst. Evol. Microbiol.">
        <title>The Global Catalogue of Microorganisms (GCM) 10K type strain sequencing project: providing services to taxonomists for standard genome sequencing and annotation.</title>
        <authorList>
            <consortium name="The Broad Institute Genomics Platform"/>
            <consortium name="The Broad Institute Genome Sequencing Center for Infectious Disease"/>
            <person name="Wu L."/>
            <person name="Ma J."/>
        </authorList>
    </citation>
    <scope>NUCLEOTIDE SEQUENCE [LARGE SCALE GENOMIC DNA]</scope>
    <source>
        <strain evidence="1 2">JCM 16083</strain>
    </source>
</reference>
<dbReference type="EMBL" id="BAAAFH010000011">
    <property type="protein sequence ID" value="GAA0875603.1"/>
    <property type="molecule type" value="Genomic_DNA"/>
</dbReference>
<protein>
    <recommendedName>
        <fullName evidence="3">Lipoprotein</fullName>
    </recommendedName>
</protein>